<evidence type="ECO:0000256" key="4">
    <source>
        <dbReference type="ARBA" id="ARBA00022692"/>
    </source>
</evidence>
<dbReference type="InterPro" id="IPR023395">
    <property type="entry name" value="MCP_dom_sf"/>
</dbReference>
<evidence type="ECO:0008006" key="14">
    <source>
        <dbReference type="Google" id="ProtNLM"/>
    </source>
</evidence>
<evidence type="ECO:0000256" key="6">
    <source>
        <dbReference type="ARBA" id="ARBA00022989"/>
    </source>
</evidence>
<dbReference type="GO" id="GO:0022857">
    <property type="term" value="F:transmembrane transporter activity"/>
    <property type="evidence" value="ECO:0007669"/>
    <property type="project" value="TreeGrafter"/>
</dbReference>
<dbReference type="PANTHER" id="PTHR45624">
    <property type="entry name" value="MITOCHONDRIAL BASIC AMINO ACIDS TRANSPORTER-RELATED"/>
    <property type="match status" value="1"/>
</dbReference>
<keyword evidence="7" id="KW-0496">Mitochondrion</keyword>
<evidence type="ECO:0000256" key="10">
    <source>
        <dbReference type="RuleBase" id="RU000488"/>
    </source>
</evidence>
<dbReference type="PhylomeDB" id="A0A0G4IBA9"/>
<feature type="repeat" description="Solcar" evidence="9">
    <location>
        <begin position="1"/>
        <end position="71"/>
    </location>
</feature>
<dbReference type="PROSITE" id="PS50920">
    <property type="entry name" value="SOLCAR"/>
    <property type="match status" value="2"/>
</dbReference>
<feature type="region of interest" description="Disordered" evidence="11">
    <location>
        <begin position="124"/>
        <end position="151"/>
    </location>
</feature>
<name>A0A0G4IBA9_9ALVE</name>
<keyword evidence="8 9" id="KW-0472">Membrane</keyword>
<dbReference type="EMBL" id="CDMZ01005789">
    <property type="protein sequence ID" value="CEM54462.1"/>
    <property type="molecule type" value="Genomic_DNA"/>
</dbReference>
<evidence type="ECO:0000256" key="12">
    <source>
        <dbReference type="SAM" id="Phobius"/>
    </source>
</evidence>
<evidence type="ECO:0000256" key="9">
    <source>
        <dbReference type="PROSITE-ProRule" id="PRU00282"/>
    </source>
</evidence>
<sequence>MWTVVGTPFDVVKTRLQTSSSSLYRGVWHCVVSTLRHDGPFAFWRGFVPALLMGWPYSVIMFGVYGQLRPSQTASDQTLSTPSAFDLTLPYVGHCFAAGAASGVAVHCVSNPLTLWMVQLQTRTRSGKPAPEQAPLSVSSKPSPPYTASALGGANSSIHTVQRVLSLGFRGSGVTLAVNVLGNAVFFSTNEVLRHAAAARGNFGLGQTLADAVTGGLTGVIFRALVFPLDVLRSRIMAAPVDAPALTVRRAAREVLAEHGIGGFVRGLSVVVTRAFLINAAGWAVMHRTQRFAAGAAERMDINDQ</sequence>
<comment type="similarity">
    <text evidence="2 10">Belongs to the mitochondrial carrier (TC 2.A.29) family.</text>
</comment>
<dbReference type="AlphaFoldDB" id="A0A0G4IBA9"/>
<dbReference type="VEuPathDB" id="CryptoDB:Cvel_12788"/>
<protein>
    <recommendedName>
        <fullName evidence="14">Mitochondrial carrier protein</fullName>
    </recommendedName>
</protein>
<evidence type="ECO:0000256" key="1">
    <source>
        <dbReference type="ARBA" id="ARBA00004225"/>
    </source>
</evidence>
<dbReference type="InterPro" id="IPR050567">
    <property type="entry name" value="Mitochondrial_Carrier"/>
</dbReference>
<reference evidence="13" key="1">
    <citation type="submission" date="2014-11" db="EMBL/GenBank/DDBJ databases">
        <authorList>
            <person name="Otto D Thomas"/>
            <person name="Naeem Raeece"/>
        </authorList>
    </citation>
    <scope>NUCLEOTIDE SEQUENCE</scope>
</reference>
<keyword evidence="6 12" id="KW-1133">Transmembrane helix</keyword>
<evidence type="ECO:0000313" key="13">
    <source>
        <dbReference type="EMBL" id="CEM54462.1"/>
    </source>
</evidence>
<gene>
    <name evidence="13" type="ORF">Cvel_12788</name>
</gene>
<dbReference type="InterPro" id="IPR018108">
    <property type="entry name" value="MCP_transmembrane"/>
</dbReference>
<comment type="subcellular location">
    <subcellularLocation>
        <location evidence="1">Mitochondrion membrane</location>
        <topology evidence="1">Multi-pass membrane protein</topology>
    </subcellularLocation>
</comment>
<dbReference type="GO" id="GO:0031966">
    <property type="term" value="C:mitochondrial membrane"/>
    <property type="evidence" value="ECO:0007669"/>
    <property type="project" value="UniProtKB-SubCell"/>
</dbReference>
<keyword evidence="3 10" id="KW-0813">Transport</keyword>
<dbReference type="SUPFAM" id="SSF103506">
    <property type="entry name" value="Mitochondrial carrier"/>
    <property type="match status" value="1"/>
</dbReference>
<evidence type="ECO:0000256" key="8">
    <source>
        <dbReference type="ARBA" id="ARBA00023136"/>
    </source>
</evidence>
<dbReference type="Pfam" id="PF00153">
    <property type="entry name" value="Mito_carr"/>
    <property type="match status" value="2"/>
</dbReference>
<evidence type="ECO:0000256" key="7">
    <source>
        <dbReference type="ARBA" id="ARBA00023128"/>
    </source>
</evidence>
<evidence type="ECO:0000256" key="3">
    <source>
        <dbReference type="ARBA" id="ARBA00022448"/>
    </source>
</evidence>
<feature type="transmembrane region" description="Helical" evidence="12">
    <location>
        <begin position="42"/>
        <end position="65"/>
    </location>
</feature>
<keyword evidence="5" id="KW-0677">Repeat</keyword>
<evidence type="ECO:0000256" key="2">
    <source>
        <dbReference type="ARBA" id="ARBA00006375"/>
    </source>
</evidence>
<evidence type="ECO:0000256" key="5">
    <source>
        <dbReference type="ARBA" id="ARBA00022737"/>
    </source>
</evidence>
<accession>A0A0G4IBA9</accession>
<feature type="repeat" description="Solcar" evidence="9">
    <location>
        <begin position="206"/>
        <end position="292"/>
    </location>
</feature>
<dbReference type="Gene3D" id="1.50.40.10">
    <property type="entry name" value="Mitochondrial carrier domain"/>
    <property type="match status" value="1"/>
</dbReference>
<keyword evidence="4 9" id="KW-0812">Transmembrane</keyword>
<evidence type="ECO:0000256" key="11">
    <source>
        <dbReference type="SAM" id="MobiDB-lite"/>
    </source>
</evidence>
<proteinExistence type="inferred from homology"/>
<organism evidence="13">
    <name type="scientific">Chromera velia CCMP2878</name>
    <dbReference type="NCBI Taxonomy" id="1169474"/>
    <lineage>
        <taxon>Eukaryota</taxon>
        <taxon>Sar</taxon>
        <taxon>Alveolata</taxon>
        <taxon>Colpodellida</taxon>
        <taxon>Chromeraceae</taxon>
        <taxon>Chromera</taxon>
    </lineage>
</organism>
<dbReference type="PANTHER" id="PTHR45624:SF10">
    <property type="entry name" value="SLC (SOLUTE CARRIER) HOMOLOG"/>
    <property type="match status" value="1"/>
</dbReference>